<feature type="domain" description="ABC transmembrane type-1" evidence="9">
    <location>
        <begin position="66"/>
        <end position="321"/>
    </location>
</feature>
<evidence type="ECO:0000256" key="2">
    <source>
        <dbReference type="ARBA" id="ARBA00022692"/>
    </source>
</evidence>
<comment type="subcellular location">
    <subcellularLocation>
        <location evidence="1">Cell membrane</location>
        <topology evidence="1">Multi-pass membrane protein</topology>
    </subcellularLocation>
</comment>
<evidence type="ECO:0000259" key="8">
    <source>
        <dbReference type="PROSITE" id="PS50893"/>
    </source>
</evidence>
<keyword evidence="11" id="KW-1185">Reference proteome</keyword>
<evidence type="ECO:0000256" key="7">
    <source>
        <dbReference type="SAM" id="Phobius"/>
    </source>
</evidence>
<dbReference type="PANTHER" id="PTHR24221:SF654">
    <property type="entry name" value="ATP-BINDING CASSETTE SUB-FAMILY B MEMBER 6"/>
    <property type="match status" value="1"/>
</dbReference>
<dbReference type="InterPro" id="IPR039421">
    <property type="entry name" value="Type_1_exporter"/>
</dbReference>
<dbReference type="EMBL" id="JAVRHQ010000023">
    <property type="protein sequence ID" value="MDT0644247.1"/>
    <property type="molecule type" value="Genomic_DNA"/>
</dbReference>
<dbReference type="InterPro" id="IPR003439">
    <property type="entry name" value="ABC_transporter-like_ATP-bd"/>
</dbReference>
<evidence type="ECO:0000313" key="11">
    <source>
        <dbReference type="Proteomes" id="UP001262889"/>
    </source>
</evidence>
<feature type="transmembrane region" description="Helical" evidence="7">
    <location>
        <begin position="20"/>
        <end position="46"/>
    </location>
</feature>
<feature type="transmembrane region" description="Helical" evidence="7">
    <location>
        <begin position="163"/>
        <end position="180"/>
    </location>
</feature>
<dbReference type="Gene3D" id="3.40.50.300">
    <property type="entry name" value="P-loop containing nucleotide triphosphate hydrolases"/>
    <property type="match status" value="1"/>
</dbReference>
<comment type="caution">
    <text evidence="10">The sequence shown here is derived from an EMBL/GenBank/DDBJ whole genome shotgun (WGS) entry which is preliminary data.</text>
</comment>
<dbReference type="SMART" id="SM00382">
    <property type="entry name" value="AAA"/>
    <property type="match status" value="1"/>
</dbReference>
<evidence type="ECO:0000256" key="3">
    <source>
        <dbReference type="ARBA" id="ARBA00022741"/>
    </source>
</evidence>
<evidence type="ECO:0000259" key="9">
    <source>
        <dbReference type="PROSITE" id="PS50929"/>
    </source>
</evidence>
<dbReference type="InterPro" id="IPR036640">
    <property type="entry name" value="ABC1_TM_sf"/>
</dbReference>
<evidence type="ECO:0000256" key="5">
    <source>
        <dbReference type="ARBA" id="ARBA00022989"/>
    </source>
</evidence>
<dbReference type="InterPro" id="IPR011527">
    <property type="entry name" value="ABC1_TM_dom"/>
</dbReference>
<evidence type="ECO:0000256" key="6">
    <source>
        <dbReference type="ARBA" id="ARBA00023136"/>
    </source>
</evidence>
<feature type="domain" description="ABC transporter" evidence="8">
    <location>
        <begin position="358"/>
        <end position="593"/>
    </location>
</feature>
<organism evidence="10 11">
    <name type="scientific">Autumnicola tepida</name>
    <dbReference type="NCBI Taxonomy" id="3075595"/>
    <lineage>
        <taxon>Bacteria</taxon>
        <taxon>Pseudomonadati</taxon>
        <taxon>Bacteroidota</taxon>
        <taxon>Flavobacteriia</taxon>
        <taxon>Flavobacteriales</taxon>
        <taxon>Flavobacteriaceae</taxon>
        <taxon>Autumnicola</taxon>
    </lineage>
</organism>
<dbReference type="Gene3D" id="1.20.1560.10">
    <property type="entry name" value="ABC transporter type 1, transmembrane domain"/>
    <property type="match status" value="1"/>
</dbReference>
<reference evidence="10 11" key="1">
    <citation type="submission" date="2023-09" db="EMBL/GenBank/DDBJ databases">
        <authorList>
            <person name="Rey-Velasco X."/>
        </authorList>
    </citation>
    <scope>NUCLEOTIDE SEQUENCE [LARGE SCALE GENOMIC DNA]</scope>
    <source>
        <strain evidence="10 11">F363</strain>
    </source>
</reference>
<evidence type="ECO:0000256" key="4">
    <source>
        <dbReference type="ARBA" id="ARBA00022840"/>
    </source>
</evidence>
<feature type="transmembrane region" description="Helical" evidence="7">
    <location>
        <begin position="274"/>
        <end position="291"/>
    </location>
</feature>
<dbReference type="PANTHER" id="PTHR24221">
    <property type="entry name" value="ATP-BINDING CASSETTE SUB-FAMILY B"/>
    <property type="match status" value="1"/>
</dbReference>
<proteinExistence type="predicted"/>
<dbReference type="InterPro" id="IPR003593">
    <property type="entry name" value="AAA+_ATPase"/>
</dbReference>
<feature type="transmembrane region" description="Helical" evidence="7">
    <location>
        <begin position="80"/>
        <end position="99"/>
    </location>
</feature>
<dbReference type="Proteomes" id="UP001262889">
    <property type="component" value="Unassembled WGS sequence"/>
</dbReference>
<keyword evidence="4 10" id="KW-0067">ATP-binding</keyword>
<keyword evidence="2 7" id="KW-0812">Transmembrane</keyword>
<dbReference type="InterPro" id="IPR027417">
    <property type="entry name" value="P-loop_NTPase"/>
</dbReference>
<gene>
    <name evidence="10" type="ORF">RM553_15525</name>
</gene>
<dbReference type="RefSeq" id="WP_311535865.1">
    <property type="nucleotide sequence ID" value="NZ_JAVRHQ010000023.1"/>
</dbReference>
<dbReference type="InterPro" id="IPR017871">
    <property type="entry name" value="ABC_transporter-like_CS"/>
</dbReference>
<dbReference type="SUPFAM" id="SSF90123">
    <property type="entry name" value="ABC transporter transmembrane region"/>
    <property type="match status" value="1"/>
</dbReference>
<dbReference type="GO" id="GO:0005524">
    <property type="term" value="F:ATP binding"/>
    <property type="evidence" value="ECO:0007669"/>
    <property type="project" value="UniProtKB-KW"/>
</dbReference>
<sequence length="596" mass="67694">MIKRIIKKYFESLAYFYSYLGYRILIVVSFSIIIGILDGFGLTMFLPLLQMVSGEGNVDPEGLGHLSFLVDFFEDSGIELTLLMVLGIMTFFFLAKGVFQYFAGVYRVNVQEWFIKRLRLKNIKGLNNLAYKYFVNSNVGRIQNTLTGEVDRVATSYFNYFKAVEYGILVAVYMGFAFWIDAQFAILVTIGGALTNFLFKHLYKKTKGVSRTLTGENNNFQSLIIQNVGNYKYLKATGSLHSYGRKLHESVLRIRDSNVRIGKLDAILTAGREPILIIVVVSVIIIQNTLFGSELGPILLSLVFFYRALNYLMQLQVRWNKFLSVSGSLENMQQFEKELKENQDLNGGLELEGAIQTLDLNSIYFYYGKTAVLREINLGIKSNETVAFVGESGSGKTTLVNIIAGLLPVEEGLYKINKHISTELDLNYLQNKIGYITQDPVIFNDTLFNNITFWEEKNEYTEERFWTAIKQAAIFDFINDLPDREETVLGNNGMTLSGGQRQRISIARELYKDVEILILDEATSALDSETEKAIQSNIDELKGRYTILIVAHRISTIKNADKIVVMKDGVISKTGNFNELVTTSYYFKKLVELQEL</sequence>
<dbReference type="Pfam" id="PF00005">
    <property type="entry name" value="ABC_tran"/>
    <property type="match status" value="1"/>
</dbReference>
<dbReference type="PROSITE" id="PS50929">
    <property type="entry name" value="ABC_TM1F"/>
    <property type="match status" value="1"/>
</dbReference>
<evidence type="ECO:0000256" key="1">
    <source>
        <dbReference type="ARBA" id="ARBA00004651"/>
    </source>
</evidence>
<dbReference type="SUPFAM" id="SSF52540">
    <property type="entry name" value="P-loop containing nucleoside triphosphate hydrolases"/>
    <property type="match status" value="1"/>
</dbReference>
<dbReference type="PROSITE" id="PS50893">
    <property type="entry name" value="ABC_TRANSPORTER_2"/>
    <property type="match status" value="1"/>
</dbReference>
<keyword evidence="6 7" id="KW-0472">Membrane</keyword>
<feature type="transmembrane region" description="Helical" evidence="7">
    <location>
        <begin position="186"/>
        <end position="203"/>
    </location>
</feature>
<evidence type="ECO:0000313" key="10">
    <source>
        <dbReference type="EMBL" id="MDT0644247.1"/>
    </source>
</evidence>
<keyword evidence="3" id="KW-0547">Nucleotide-binding</keyword>
<keyword evidence="5 7" id="KW-1133">Transmembrane helix</keyword>
<protein>
    <submittedName>
        <fullName evidence="10">ABC transporter ATP-binding protein</fullName>
    </submittedName>
</protein>
<accession>A0ABU3CDE0</accession>
<dbReference type="PROSITE" id="PS00211">
    <property type="entry name" value="ABC_TRANSPORTER_1"/>
    <property type="match status" value="1"/>
</dbReference>
<dbReference type="Pfam" id="PF00664">
    <property type="entry name" value="ABC_membrane"/>
    <property type="match status" value="1"/>
</dbReference>
<name>A0ABU3CDE0_9FLAO</name>